<proteinExistence type="predicted"/>
<comment type="caution">
    <text evidence="2">The sequence shown here is derived from an EMBL/GenBank/DDBJ whole genome shotgun (WGS) entry which is preliminary data.</text>
</comment>
<dbReference type="SUPFAM" id="SSF159888">
    <property type="entry name" value="YdhG-like"/>
    <property type="match status" value="1"/>
</dbReference>
<sequence length="122" mass="14554">MNPAAQYIINQPEPYRSILMHLQAVIEHTLPEAVLQYKWRIPCYYINKKPICYLNASQKKEFVDVGFWHSAYLSKKYDAYLVSENRKLVKSLRYKALEDVKDAVFIAILQEVYMHKEKSFYK</sequence>
<dbReference type="RefSeq" id="WP_379902698.1">
    <property type="nucleotide sequence ID" value="NZ_JBHULM010000011.1"/>
</dbReference>
<evidence type="ECO:0000313" key="3">
    <source>
        <dbReference type="Proteomes" id="UP001597467"/>
    </source>
</evidence>
<evidence type="ECO:0000259" key="1">
    <source>
        <dbReference type="Pfam" id="PF08818"/>
    </source>
</evidence>
<evidence type="ECO:0000313" key="2">
    <source>
        <dbReference type="EMBL" id="MFD2542161.1"/>
    </source>
</evidence>
<dbReference type="Proteomes" id="UP001597467">
    <property type="component" value="Unassembled WGS sequence"/>
</dbReference>
<organism evidence="2 3">
    <name type="scientific">Lacinutrix gracilariae</name>
    <dbReference type="NCBI Taxonomy" id="1747198"/>
    <lineage>
        <taxon>Bacteria</taxon>
        <taxon>Pseudomonadati</taxon>
        <taxon>Bacteroidota</taxon>
        <taxon>Flavobacteriia</taxon>
        <taxon>Flavobacteriales</taxon>
        <taxon>Flavobacteriaceae</taxon>
        <taxon>Lacinutrix</taxon>
    </lineage>
</organism>
<dbReference type="EMBL" id="JBHULM010000011">
    <property type="protein sequence ID" value="MFD2542161.1"/>
    <property type="molecule type" value="Genomic_DNA"/>
</dbReference>
<reference evidence="3" key="1">
    <citation type="journal article" date="2019" name="Int. J. Syst. Evol. Microbiol.">
        <title>The Global Catalogue of Microorganisms (GCM) 10K type strain sequencing project: providing services to taxonomists for standard genome sequencing and annotation.</title>
        <authorList>
            <consortium name="The Broad Institute Genomics Platform"/>
            <consortium name="The Broad Institute Genome Sequencing Center for Infectious Disease"/>
            <person name="Wu L."/>
            <person name="Ma J."/>
        </authorList>
    </citation>
    <scope>NUCLEOTIDE SEQUENCE [LARGE SCALE GENOMIC DNA]</scope>
    <source>
        <strain evidence="3">KCTC 42808</strain>
    </source>
</reference>
<dbReference type="Gene3D" id="3.90.1150.200">
    <property type="match status" value="1"/>
</dbReference>
<gene>
    <name evidence="2" type="ORF">ACFSSB_07515</name>
</gene>
<name>A0ABW5K061_9FLAO</name>
<dbReference type="Pfam" id="PF08818">
    <property type="entry name" value="DUF1801"/>
    <property type="match status" value="1"/>
</dbReference>
<accession>A0ABW5K061</accession>
<dbReference type="InterPro" id="IPR014922">
    <property type="entry name" value="YdhG-like"/>
</dbReference>
<keyword evidence="3" id="KW-1185">Reference proteome</keyword>
<protein>
    <submittedName>
        <fullName evidence="2">DUF1801 domain-containing protein</fullName>
    </submittedName>
</protein>
<feature type="domain" description="YdhG-like" evidence="1">
    <location>
        <begin position="16"/>
        <end position="111"/>
    </location>
</feature>